<feature type="site" description="Interaction with DNA substrate" evidence="8">
    <location>
        <position position="576"/>
    </location>
</feature>
<feature type="active site" description="Proton acceptor" evidence="6">
    <location>
        <position position="576"/>
    </location>
</feature>
<feature type="region of interest" description="Disordered" evidence="10">
    <location>
        <begin position="66"/>
        <end position="111"/>
    </location>
</feature>
<feature type="binding site" evidence="7">
    <location>
        <position position="290"/>
    </location>
    <ligand>
        <name>Mg(2+)</name>
        <dbReference type="ChEBI" id="CHEBI:18420"/>
        <label>1</label>
    </ligand>
</feature>
<keyword evidence="9" id="KW-0227">DNA damage</keyword>
<feature type="active site" description="Proton donor/acceptor" evidence="6">
    <location>
        <position position="446"/>
    </location>
</feature>
<comment type="cofactor">
    <cofactor evidence="7 9">
        <name>Mg(2+)</name>
        <dbReference type="ChEBI" id="CHEBI:18420"/>
    </cofactor>
    <cofactor evidence="7 9">
        <name>Mn(2+)</name>
        <dbReference type="ChEBI" id="CHEBI:29035"/>
    </cofactor>
    <text evidence="7 9">Probably binds two magnesium or manganese ions per subunit.</text>
</comment>
<dbReference type="GO" id="GO:0008311">
    <property type="term" value="F:double-stranded DNA 3'-5' DNA exonuclease activity"/>
    <property type="evidence" value="ECO:0007669"/>
    <property type="project" value="TreeGrafter"/>
</dbReference>
<keyword evidence="14" id="KW-1185">Reference proteome</keyword>
<evidence type="ECO:0000259" key="11">
    <source>
        <dbReference type="Pfam" id="PF03372"/>
    </source>
</evidence>
<name>A0A8J4C7D2_9CHLO</name>
<feature type="binding site" evidence="7">
    <location>
        <position position="575"/>
    </location>
    <ligand>
        <name>Mg(2+)</name>
        <dbReference type="ChEBI" id="CHEBI:18420"/>
        <label>1</label>
    </ligand>
</feature>
<evidence type="ECO:0000256" key="3">
    <source>
        <dbReference type="ARBA" id="ARBA00022723"/>
    </source>
</evidence>
<feature type="region of interest" description="Disordered" evidence="10">
    <location>
        <begin position="162"/>
        <end position="239"/>
    </location>
</feature>
<comment type="caution">
    <text evidence="12">The sequence shown here is derived from an EMBL/GenBank/DDBJ whole genome shotgun (WGS) entry which is preliminary data.</text>
</comment>
<dbReference type="InterPro" id="IPR020848">
    <property type="entry name" value="AP_endonuclease_F1_CS"/>
</dbReference>
<keyword evidence="9" id="KW-0234">DNA repair</keyword>
<dbReference type="CDD" id="cd09087">
    <property type="entry name" value="Ape1-like_AP-endo"/>
    <property type="match status" value="1"/>
</dbReference>
<dbReference type="OrthoDB" id="498125at2759"/>
<dbReference type="GO" id="GO:0003677">
    <property type="term" value="F:DNA binding"/>
    <property type="evidence" value="ECO:0007669"/>
    <property type="project" value="InterPro"/>
</dbReference>
<dbReference type="Gene3D" id="3.60.10.10">
    <property type="entry name" value="Endonuclease/exonuclease/phosphatase"/>
    <property type="match status" value="1"/>
</dbReference>
<evidence type="ECO:0000313" key="14">
    <source>
        <dbReference type="Proteomes" id="UP000747110"/>
    </source>
</evidence>
<dbReference type="NCBIfam" id="TIGR00633">
    <property type="entry name" value="xth"/>
    <property type="match status" value="1"/>
</dbReference>
<feature type="binding site" evidence="7">
    <location>
        <position position="446"/>
    </location>
    <ligand>
        <name>Mg(2+)</name>
        <dbReference type="ChEBI" id="CHEBI:18420"/>
        <label>1</label>
    </ligand>
</feature>
<evidence type="ECO:0000256" key="9">
    <source>
        <dbReference type="RuleBase" id="RU362131"/>
    </source>
</evidence>
<dbReference type="GO" id="GO:0008081">
    <property type="term" value="F:phosphoric diester hydrolase activity"/>
    <property type="evidence" value="ECO:0007669"/>
    <property type="project" value="TreeGrafter"/>
</dbReference>
<evidence type="ECO:0000256" key="1">
    <source>
        <dbReference type="ARBA" id="ARBA00001936"/>
    </source>
</evidence>
<reference evidence="12" key="1">
    <citation type="journal article" date="2021" name="Proc. Natl. Acad. Sci. U.S.A.">
        <title>Three genomes in the algal genus Volvox reveal the fate of a haploid sex-determining region after a transition to homothallism.</title>
        <authorList>
            <person name="Yamamoto K."/>
            <person name="Hamaji T."/>
            <person name="Kawai-Toyooka H."/>
            <person name="Matsuzaki R."/>
            <person name="Takahashi F."/>
            <person name="Nishimura Y."/>
            <person name="Kawachi M."/>
            <person name="Noguchi H."/>
            <person name="Minakuchi Y."/>
            <person name="Umen J.G."/>
            <person name="Toyoda A."/>
            <person name="Nozaki H."/>
        </authorList>
    </citation>
    <scope>NUCLEOTIDE SEQUENCE</scope>
    <source>
        <strain evidence="13">NIES-3785</strain>
        <strain evidence="12">NIES-3786</strain>
    </source>
</reference>
<evidence type="ECO:0000256" key="6">
    <source>
        <dbReference type="PIRSR" id="PIRSR604808-1"/>
    </source>
</evidence>
<evidence type="ECO:0000256" key="7">
    <source>
        <dbReference type="PIRSR" id="PIRSR604808-2"/>
    </source>
</evidence>
<evidence type="ECO:0000256" key="4">
    <source>
        <dbReference type="ARBA" id="ARBA00022801"/>
    </source>
</evidence>
<dbReference type="Proteomes" id="UP000722791">
    <property type="component" value="Unassembled WGS sequence"/>
</dbReference>
<feature type="binding site" evidence="7">
    <location>
        <position position="448"/>
    </location>
    <ligand>
        <name>Mg(2+)</name>
        <dbReference type="ChEBI" id="CHEBI:18420"/>
        <label>1</label>
    </ligand>
</feature>
<gene>
    <name evidence="12" type="ORF">Vretifemale_3479</name>
    <name evidence="13" type="ORF">Vretimale_4856</name>
</gene>
<proteinExistence type="inferred from homology"/>
<evidence type="ECO:0000256" key="5">
    <source>
        <dbReference type="ARBA" id="ARBA00022842"/>
    </source>
</evidence>
<dbReference type="PANTHER" id="PTHR22748:SF6">
    <property type="entry name" value="DNA-(APURINIC OR APYRIMIDINIC SITE) ENDONUCLEASE"/>
    <property type="match status" value="1"/>
</dbReference>
<dbReference type="EC" id="3.1.-.-" evidence="9"/>
<feature type="domain" description="Endonuclease/exonuclease/phosphatase" evidence="11">
    <location>
        <begin position="287"/>
        <end position="576"/>
    </location>
</feature>
<comment type="cofactor">
    <cofactor evidence="1">
        <name>Mn(2+)</name>
        <dbReference type="ChEBI" id="CHEBI:29035"/>
    </cofactor>
</comment>
<dbReference type="Pfam" id="PF03372">
    <property type="entry name" value="Exo_endo_phos"/>
    <property type="match status" value="1"/>
</dbReference>
<feature type="site" description="Important for catalytic activity" evidence="8">
    <location>
        <position position="519"/>
    </location>
</feature>
<keyword evidence="5 7" id="KW-0460">Magnesium</keyword>
<keyword evidence="4" id="KW-0378">Hydrolase</keyword>
<evidence type="ECO:0000313" key="12">
    <source>
        <dbReference type="EMBL" id="GIL73255.1"/>
    </source>
</evidence>
<protein>
    <recommendedName>
        <fullName evidence="9">DNA-(apurinic or apyrimidinic site) endonuclease</fullName>
        <ecNumber evidence="9">3.1.-.-</ecNumber>
    </recommendedName>
</protein>
<dbReference type="InterPro" id="IPR036691">
    <property type="entry name" value="Endo/exonu/phosph_ase_sf"/>
</dbReference>
<feature type="binding site" evidence="7">
    <location>
        <position position="321"/>
    </location>
    <ligand>
        <name>Mg(2+)</name>
        <dbReference type="ChEBI" id="CHEBI:18420"/>
        <label>1</label>
    </ligand>
</feature>
<comment type="similarity">
    <text evidence="2 9">Belongs to the DNA repair enzymes AP/ExoA family.</text>
</comment>
<keyword evidence="7" id="KW-0464">Manganese</keyword>
<evidence type="ECO:0000256" key="10">
    <source>
        <dbReference type="SAM" id="MobiDB-lite"/>
    </source>
</evidence>
<feature type="active site" evidence="6">
    <location>
        <position position="405"/>
    </location>
</feature>
<organism evidence="12 14">
    <name type="scientific">Volvox reticuliferus</name>
    <dbReference type="NCBI Taxonomy" id="1737510"/>
    <lineage>
        <taxon>Eukaryota</taxon>
        <taxon>Viridiplantae</taxon>
        <taxon>Chlorophyta</taxon>
        <taxon>core chlorophytes</taxon>
        <taxon>Chlorophyceae</taxon>
        <taxon>CS clade</taxon>
        <taxon>Chlamydomonadales</taxon>
        <taxon>Volvocaceae</taxon>
        <taxon>Volvox</taxon>
    </lineage>
</organism>
<dbReference type="NCBIfam" id="TIGR00195">
    <property type="entry name" value="exoDNase_III"/>
    <property type="match status" value="1"/>
</dbReference>
<dbReference type="GO" id="GO:0046872">
    <property type="term" value="F:metal ion binding"/>
    <property type="evidence" value="ECO:0007669"/>
    <property type="project" value="UniProtKB-KW"/>
</dbReference>
<feature type="binding site" evidence="7">
    <location>
        <position position="576"/>
    </location>
    <ligand>
        <name>Mg(2+)</name>
        <dbReference type="ChEBI" id="CHEBI:18420"/>
        <label>1</label>
    </ligand>
</feature>
<dbReference type="PANTHER" id="PTHR22748">
    <property type="entry name" value="AP ENDONUCLEASE"/>
    <property type="match status" value="1"/>
</dbReference>
<dbReference type="InterPro" id="IPR004808">
    <property type="entry name" value="AP_endonuc_1"/>
</dbReference>
<dbReference type="GO" id="GO:0006284">
    <property type="term" value="P:base-excision repair"/>
    <property type="evidence" value="ECO:0007669"/>
    <property type="project" value="TreeGrafter"/>
</dbReference>
<dbReference type="EMBL" id="BNCP01000004">
    <property type="protein sequence ID" value="GIL73255.1"/>
    <property type="molecule type" value="Genomic_DNA"/>
</dbReference>
<keyword evidence="3 7" id="KW-0479">Metal-binding</keyword>
<dbReference type="EMBL" id="BNCQ01000006">
    <property type="protein sequence ID" value="GIL99713.1"/>
    <property type="molecule type" value="Genomic_DNA"/>
</dbReference>
<dbReference type="InterPro" id="IPR005135">
    <property type="entry name" value="Endo/exonuclease/phosphatase"/>
</dbReference>
<sequence length="588" mass="61999">MRCIINMLMQRHGNLNSSYYFLCWRKIARDPRPFPGLCLVSKPPSPRYPKERASLLPRLAFADRPNRPFAASSDPSASGPLELAMGTGSPGARRASGPAASQSPKSPKKADFVAVAAATAGATDGANAAGAAPHGPELAATVQATMEAGAMSSDDGGLLRAAKRARKERPAMAGKAGDSANPTAAAEAEVEAGNPALGPGGAKSSPVRARKSRSKPNTAMVAAEGDLEDGSGGGGEEGAEAAALLRPREVKPKAKAKRGQKVEPLPQYTAALRKPPPPEGGPVLKILSWNVAGLRALLKKQPDAISSLVEREGVEVVCLQEHKLQDSHTAEVAGTMGLKGWYHHWACSTGKLGYSGVSVHTRTKPLSVVVGLGACAGSLEPDPEHELEGRVVTVELPSAHVVSVYVPNSGEGLKRLDYRINRWDGAFAKYIKGLEARGKPVIVTGDLNCAHHEIDIHAPKTNLRSAGFTVEERESFGRLLLGEVGLVDTFRALFPGTVAYTYFTRRFNCRAQNKGWRLDYFLTSGALMPSASTAAAGEAVSHADTADGAEAAPPILSTSWRVYDSWILQDVYGSDHLPLGLTLIQAAA</sequence>
<dbReference type="GO" id="GO:0003906">
    <property type="term" value="F:DNA-(apurinic or apyrimidinic site) endonuclease activity"/>
    <property type="evidence" value="ECO:0007669"/>
    <property type="project" value="TreeGrafter"/>
</dbReference>
<accession>A0A8J4C7D2</accession>
<dbReference type="PROSITE" id="PS51435">
    <property type="entry name" value="AP_NUCLEASE_F1_4"/>
    <property type="match status" value="1"/>
</dbReference>
<dbReference type="SUPFAM" id="SSF56219">
    <property type="entry name" value="DNase I-like"/>
    <property type="match status" value="1"/>
</dbReference>
<evidence type="ECO:0000313" key="13">
    <source>
        <dbReference type="EMBL" id="GIL99713.1"/>
    </source>
</evidence>
<dbReference type="AlphaFoldDB" id="A0A8J4C7D2"/>
<feature type="site" description="Transition state stabilizer" evidence="8">
    <location>
        <position position="448"/>
    </location>
</feature>
<dbReference type="PROSITE" id="PS00728">
    <property type="entry name" value="AP_NUCLEASE_F1_3"/>
    <property type="match status" value="1"/>
</dbReference>
<dbReference type="GO" id="GO:0005634">
    <property type="term" value="C:nucleus"/>
    <property type="evidence" value="ECO:0007669"/>
    <property type="project" value="TreeGrafter"/>
</dbReference>
<evidence type="ECO:0000256" key="8">
    <source>
        <dbReference type="PIRSR" id="PIRSR604808-3"/>
    </source>
</evidence>
<dbReference type="Proteomes" id="UP000747110">
    <property type="component" value="Unassembled WGS sequence"/>
</dbReference>
<evidence type="ECO:0000256" key="2">
    <source>
        <dbReference type="ARBA" id="ARBA00007092"/>
    </source>
</evidence>